<reference evidence="16" key="1">
    <citation type="submission" date="2021-05" db="EMBL/GenBank/DDBJ databases">
        <authorList>
            <person name="Alioto T."/>
            <person name="Alioto T."/>
            <person name="Gomez Garrido J."/>
        </authorList>
    </citation>
    <scope>NUCLEOTIDE SEQUENCE</scope>
</reference>
<evidence type="ECO:0000256" key="12">
    <source>
        <dbReference type="PROSITE-ProRule" id="PRU01263"/>
    </source>
</evidence>
<evidence type="ECO:0000313" key="16">
    <source>
        <dbReference type="EMBL" id="CAG6704714.1"/>
    </source>
</evidence>
<feature type="binding site" evidence="12">
    <location>
        <position position="15"/>
    </location>
    <ligand>
        <name>Zn(2+)</name>
        <dbReference type="ChEBI" id="CHEBI:29105"/>
    </ligand>
</feature>
<dbReference type="PANTHER" id="PTHR24393:SF15">
    <property type="entry name" value="IP01243P-RELATED"/>
    <property type="match status" value="1"/>
</dbReference>
<keyword evidence="7" id="KW-0805">Transcription regulation</keyword>
<feature type="domain" description="C2H2-type" evidence="14">
    <location>
        <begin position="689"/>
        <end position="716"/>
    </location>
</feature>
<feature type="binding site" evidence="12">
    <location>
        <position position="58"/>
    </location>
    <ligand>
        <name>Zn(2+)</name>
        <dbReference type="ChEBI" id="CHEBI:29105"/>
    </ligand>
</feature>
<dbReference type="Gene3D" id="3.40.1800.20">
    <property type="match status" value="1"/>
</dbReference>
<feature type="binding site" evidence="12">
    <location>
        <position position="61"/>
    </location>
    <ligand>
        <name>Zn(2+)</name>
        <dbReference type="ChEBI" id="CHEBI:29105"/>
    </ligand>
</feature>
<evidence type="ECO:0000256" key="4">
    <source>
        <dbReference type="ARBA" id="ARBA00022737"/>
    </source>
</evidence>
<feature type="domain" description="C2H2-type" evidence="14">
    <location>
        <begin position="717"/>
        <end position="744"/>
    </location>
</feature>
<dbReference type="PROSITE" id="PS51915">
    <property type="entry name" value="ZAD"/>
    <property type="match status" value="1"/>
</dbReference>
<keyword evidence="5 11" id="KW-0863">Zinc-finger</keyword>
<dbReference type="PROSITE" id="PS00028">
    <property type="entry name" value="ZINC_FINGER_C2H2_1"/>
    <property type="match status" value="11"/>
</dbReference>
<feature type="region of interest" description="Disordered" evidence="13">
    <location>
        <begin position="215"/>
        <end position="252"/>
    </location>
</feature>
<dbReference type="SMART" id="SM00868">
    <property type="entry name" value="zf-AD"/>
    <property type="match status" value="1"/>
</dbReference>
<organism evidence="16">
    <name type="scientific">Cacopsylla melanoneura</name>
    <dbReference type="NCBI Taxonomy" id="428564"/>
    <lineage>
        <taxon>Eukaryota</taxon>
        <taxon>Metazoa</taxon>
        <taxon>Ecdysozoa</taxon>
        <taxon>Arthropoda</taxon>
        <taxon>Hexapoda</taxon>
        <taxon>Insecta</taxon>
        <taxon>Pterygota</taxon>
        <taxon>Neoptera</taxon>
        <taxon>Paraneoptera</taxon>
        <taxon>Hemiptera</taxon>
        <taxon>Sternorrhyncha</taxon>
        <taxon>Psylloidea</taxon>
        <taxon>Psyllidae</taxon>
        <taxon>Psyllinae</taxon>
        <taxon>Cacopsylla</taxon>
    </lineage>
</organism>
<accession>A0A8D8UGN5</accession>
<feature type="domain" description="C2H2-type" evidence="14">
    <location>
        <begin position="661"/>
        <end position="688"/>
    </location>
</feature>
<dbReference type="SUPFAM" id="SSF57716">
    <property type="entry name" value="Glucocorticoid receptor-like (DNA-binding domain)"/>
    <property type="match status" value="1"/>
</dbReference>
<dbReference type="InterPro" id="IPR013087">
    <property type="entry name" value="Znf_C2H2_type"/>
</dbReference>
<dbReference type="SUPFAM" id="SSF57667">
    <property type="entry name" value="beta-beta-alpha zinc fingers"/>
    <property type="match status" value="7"/>
</dbReference>
<feature type="compositionally biased region" description="Polar residues" evidence="13">
    <location>
        <begin position="237"/>
        <end position="251"/>
    </location>
</feature>
<evidence type="ECO:0000256" key="11">
    <source>
        <dbReference type="PROSITE-ProRule" id="PRU00042"/>
    </source>
</evidence>
<feature type="domain" description="C2H2-type" evidence="14">
    <location>
        <begin position="633"/>
        <end position="660"/>
    </location>
</feature>
<keyword evidence="10" id="KW-0539">Nucleus</keyword>
<dbReference type="GO" id="GO:0008270">
    <property type="term" value="F:zinc ion binding"/>
    <property type="evidence" value="ECO:0007669"/>
    <property type="project" value="UniProtKB-UniRule"/>
</dbReference>
<dbReference type="FunFam" id="3.30.160.60:FF:000478">
    <property type="entry name" value="Zinc finger protein 133"/>
    <property type="match status" value="1"/>
</dbReference>
<evidence type="ECO:0000256" key="13">
    <source>
        <dbReference type="SAM" id="MobiDB-lite"/>
    </source>
</evidence>
<feature type="domain" description="C2H2-type" evidence="14">
    <location>
        <begin position="605"/>
        <end position="632"/>
    </location>
</feature>
<protein>
    <submittedName>
        <fullName evidence="16">Zinc finger protein 62 homolog</fullName>
    </submittedName>
</protein>
<evidence type="ECO:0000256" key="9">
    <source>
        <dbReference type="ARBA" id="ARBA00023163"/>
    </source>
</evidence>
<evidence type="ECO:0000259" key="15">
    <source>
        <dbReference type="PROSITE" id="PS51915"/>
    </source>
</evidence>
<feature type="domain" description="ZAD" evidence="15">
    <location>
        <begin position="10"/>
        <end position="85"/>
    </location>
</feature>
<dbReference type="InterPro" id="IPR012934">
    <property type="entry name" value="Znf_AD"/>
</dbReference>
<feature type="domain" description="C2H2-type" evidence="14">
    <location>
        <begin position="489"/>
        <end position="517"/>
    </location>
</feature>
<dbReference type="SMART" id="SM00355">
    <property type="entry name" value="ZnF_C2H2"/>
    <property type="match status" value="13"/>
</dbReference>
<keyword evidence="4" id="KW-0677">Repeat</keyword>
<evidence type="ECO:0000256" key="7">
    <source>
        <dbReference type="ARBA" id="ARBA00023015"/>
    </source>
</evidence>
<keyword evidence="9" id="KW-0804">Transcription</keyword>
<dbReference type="EMBL" id="HBUF01341898">
    <property type="protein sequence ID" value="CAG6704714.1"/>
    <property type="molecule type" value="Transcribed_RNA"/>
</dbReference>
<feature type="domain" description="C2H2-type" evidence="14">
    <location>
        <begin position="577"/>
        <end position="604"/>
    </location>
</feature>
<dbReference type="FunFam" id="3.30.160.60:FF:000446">
    <property type="entry name" value="Zinc finger protein"/>
    <property type="match status" value="1"/>
</dbReference>
<feature type="domain" description="C2H2-type" evidence="14">
    <location>
        <begin position="406"/>
        <end position="428"/>
    </location>
</feature>
<dbReference type="GO" id="GO:0001228">
    <property type="term" value="F:DNA-binding transcription activator activity, RNA polymerase II-specific"/>
    <property type="evidence" value="ECO:0007669"/>
    <property type="project" value="TreeGrafter"/>
</dbReference>
<feature type="domain" description="C2H2-type" evidence="14">
    <location>
        <begin position="776"/>
        <end position="803"/>
    </location>
</feature>
<comment type="similarity">
    <text evidence="2">Belongs to the krueppel C2H2-type zinc-finger protein family.</text>
</comment>
<dbReference type="FunFam" id="3.30.160.60:FF:000072">
    <property type="entry name" value="zinc finger protein 143 isoform X1"/>
    <property type="match status" value="1"/>
</dbReference>
<dbReference type="InterPro" id="IPR036236">
    <property type="entry name" value="Znf_C2H2_sf"/>
</dbReference>
<keyword evidence="6 12" id="KW-0862">Zinc</keyword>
<feature type="binding site" evidence="12">
    <location>
        <position position="12"/>
    </location>
    <ligand>
        <name>Zn(2+)</name>
        <dbReference type="ChEBI" id="CHEBI:29105"/>
    </ligand>
</feature>
<dbReference type="PANTHER" id="PTHR24393">
    <property type="entry name" value="ZINC FINGER PROTEIN"/>
    <property type="match status" value="1"/>
</dbReference>
<dbReference type="PROSITE" id="PS50157">
    <property type="entry name" value="ZINC_FINGER_C2H2_2"/>
    <property type="match status" value="12"/>
</dbReference>
<evidence type="ECO:0000256" key="8">
    <source>
        <dbReference type="ARBA" id="ARBA00023125"/>
    </source>
</evidence>
<sequence>MEELFPPSRNICRLCGEESEDGSSIFEETSFHTNIYTLINKYLPIRVNTDDELPKFVCQACTLQLYSTIFFLDLVINGQVKLRDIFKEPKSTVTAPLDNVLPLSSSSILPSHSNSATLKLEPVSHHEHFANVSDPLISSSVTSQNEARLEQYKSMASLNMSPSQMIHDDVPGSTHAGSIFSELGDDIKKIFSMPLDENRLYSDNHDLCTKAIELNTLVPKDPPKKKRGRPRKDAQAAESNQSNQEKMQESIQHIEPVVKRKRKVPSRYLEGVQGTELEKILNDTDTEADKAKFLGPNAATTTTTTITVLNTADTLMLEGDLEPFHIAASDHILDGTTPLDVEIPLSTQIQTVPISNDLVVSSSQVPVQPPSAITIPTIPGQVVKPKIKSKEVGPKVRRKKRRKLYLFCEVCNKSFPHNLQLKMHRHTHNLLYKCSQCSLHYHIYSNLEAHQTSSLHANYEIVDQNVQDPLVTEDSHVIDSYINEENGQITCRHCNKQFLTKTSLTIHIKLVLNKSRAYSCPMCQEFFQMYSSLRQHIMNKHKSKTRAACVCDICSKEFAHPSSVLYHKATAHNTTAYKCPKCPKEFRHTQLLNRHQLVHMETRPFKCPTCTMSFKTNISLNAHLMKHTGAKAHVCEICNKVLTHRSSLISHYRWHQGIKLHQCSQCPKAFNQKGNLKEHFRIHTGEKPFSCEICGRKFTTYSQHKLHMKRHTGEKPHTCELCLKGFLSAESYKCHLRRHRGEKPYPCTFENCQQTFVESWALKKHQRVHMDQAAMLSCDFCDKLYSCTTTLKKHLKTHEDPHNNKVSLLNIDYSLLDIINKTADQSDPIKQADSPQTEILSRSEAITSFSEPDGNVFYLYEDPSGLIATTGEAPDKSPDMEEQPDEATTAALLQNQSFELVTDGSKFHIVRFPMDLGNDTEQDEQEPGECTGDSIITISNDQSEMIEQASMPPLILTQDMIDEVKLDTHEVQEEMDGQEGEQNYIEFITEDGNHVRMMGVSYNSLQLLTMEEDIEMFETKS</sequence>
<evidence type="ECO:0000256" key="1">
    <source>
        <dbReference type="ARBA" id="ARBA00004123"/>
    </source>
</evidence>
<proteinExistence type="inferred from homology"/>
<evidence type="ECO:0000256" key="6">
    <source>
        <dbReference type="ARBA" id="ARBA00022833"/>
    </source>
</evidence>
<evidence type="ECO:0000256" key="2">
    <source>
        <dbReference type="ARBA" id="ARBA00006991"/>
    </source>
</evidence>
<feature type="domain" description="C2H2-type" evidence="14">
    <location>
        <begin position="518"/>
        <end position="546"/>
    </location>
</feature>
<dbReference type="GO" id="GO:0005634">
    <property type="term" value="C:nucleus"/>
    <property type="evidence" value="ECO:0007669"/>
    <property type="project" value="UniProtKB-SubCell"/>
</dbReference>
<name>A0A8D8UGN5_9HEMI</name>
<evidence type="ECO:0000256" key="3">
    <source>
        <dbReference type="ARBA" id="ARBA00022723"/>
    </source>
</evidence>
<feature type="domain" description="C2H2-type" evidence="14">
    <location>
        <begin position="432"/>
        <end position="461"/>
    </location>
</feature>
<evidence type="ECO:0000256" key="5">
    <source>
        <dbReference type="ARBA" id="ARBA00022771"/>
    </source>
</evidence>
<dbReference type="Pfam" id="PF00096">
    <property type="entry name" value="zf-C2H2"/>
    <property type="match status" value="4"/>
</dbReference>
<dbReference type="Gene3D" id="3.30.160.60">
    <property type="entry name" value="Classic Zinc Finger"/>
    <property type="match status" value="9"/>
</dbReference>
<evidence type="ECO:0000256" key="10">
    <source>
        <dbReference type="ARBA" id="ARBA00023242"/>
    </source>
</evidence>
<dbReference type="Pfam" id="PF12874">
    <property type="entry name" value="zf-met"/>
    <property type="match status" value="2"/>
</dbReference>
<dbReference type="GO" id="GO:0000978">
    <property type="term" value="F:RNA polymerase II cis-regulatory region sequence-specific DNA binding"/>
    <property type="evidence" value="ECO:0007669"/>
    <property type="project" value="TreeGrafter"/>
</dbReference>
<keyword evidence="3 12" id="KW-0479">Metal-binding</keyword>
<comment type="subcellular location">
    <subcellularLocation>
        <location evidence="1">Nucleus</location>
    </subcellularLocation>
</comment>
<dbReference type="AlphaFoldDB" id="A0A8D8UGN5"/>
<feature type="domain" description="C2H2-type" evidence="14">
    <location>
        <begin position="745"/>
        <end position="774"/>
    </location>
</feature>
<keyword evidence="8" id="KW-0238">DNA-binding</keyword>
<evidence type="ECO:0000259" key="14">
    <source>
        <dbReference type="PROSITE" id="PS50157"/>
    </source>
</evidence>
<dbReference type="Pfam" id="PF07776">
    <property type="entry name" value="zf-AD"/>
    <property type="match status" value="1"/>
</dbReference>